<evidence type="ECO:0000313" key="2">
    <source>
        <dbReference type="Proteomes" id="UP001156691"/>
    </source>
</evidence>
<name>A0ABQ5W5M2_9HYPH</name>
<dbReference type="EMBL" id="BSNS01000011">
    <property type="protein sequence ID" value="GLQ55094.1"/>
    <property type="molecule type" value="Genomic_DNA"/>
</dbReference>
<reference evidence="2" key="1">
    <citation type="journal article" date="2019" name="Int. J. Syst. Evol. Microbiol.">
        <title>The Global Catalogue of Microorganisms (GCM) 10K type strain sequencing project: providing services to taxonomists for standard genome sequencing and annotation.</title>
        <authorList>
            <consortium name="The Broad Institute Genomics Platform"/>
            <consortium name="The Broad Institute Genome Sequencing Center for Infectious Disease"/>
            <person name="Wu L."/>
            <person name="Ma J."/>
        </authorList>
    </citation>
    <scope>NUCLEOTIDE SEQUENCE [LARGE SCALE GENOMIC DNA]</scope>
    <source>
        <strain evidence="2">NBRC 112416</strain>
    </source>
</reference>
<organism evidence="1 2">
    <name type="scientific">Devosia nitrariae</name>
    <dbReference type="NCBI Taxonomy" id="2071872"/>
    <lineage>
        <taxon>Bacteria</taxon>
        <taxon>Pseudomonadati</taxon>
        <taxon>Pseudomonadota</taxon>
        <taxon>Alphaproteobacteria</taxon>
        <taxon>Hyphomicrobiales</taxon>
        <taxon>Devosiaceae</taxon>
        <taxon>Devosia</taxon>
    </lineage>
</organism>
<protein>
    <submittedName>
        <fullName evidence="1">Uncharacterized protein</fullName>
    </submittedName>
</protein>
<accession>A0ABQ5W5M2</accession>
<gene>
    <name evidence="1" type="ORF">GCM10010862_23530</name>
</gene>
<keyword evidence="2" id="KW-1185">Reference proteome</keyword>
<proteinExistence type="predicted"/>
<evidence type="ECO:0000313" key="1">
    <source>
        <dbReference type="EMBL" id="GLQ55094.1"/>
    </source>
</evidence>
<comment type="caution">
    <text evidence="1">The sequence shown here is derived from an EMBL/GenBank/DDBJ whole genome shotgun (WGS) entry which is preliminary data.</text>
</comment>
<dbReference type="Proteomes" id="UP001156691">
    <property type="component" value="Unassembled WGS sequence"/>
</dbReference>
<sequence length="72" mass="8418">MSCQPTPRFEAILAPHDNWMVFDLAYGWPAVMDGHILIGLDRQTAFHLEQRLNRVMYRTKIPDHLAVNDRAR</sequence>